<dbReference type="EMBL" id="JAVRRG010000142">
    <property type="protein sequence ID" value="KAK5081074.1"/>
    <property type="molecule type" value="Genomic_DNA"/>
</dbReference>
<name>A0ABR0K0A0_9EURO</name>
<reference evidence="3 4" key="1">
    <citation type="submission" date="2023-08" db="EMBL/GenBank/DDBJ databases">
        <title>Black Yeasts Isolated from many extreme environments.</title>
        <authorList>
            <person name="Coleine C."/>
            <person name="Stajich J.E."/>
            <person name="Selbmann L."/>
        </authorList>
    </citation>
    <scope>NUCLEOTIDE SEQUENCE [LARGE SCALE GENOMIC DNA]</scope>
    <source>
        <strain evidence="3 4">CCFEE 5885</strain>
    </source>
</reference>
<keyword evidence="4" id="KW-1185">Reference proteome</keyword>
<keyword evidence="2" id="KW-0472">Membrane</keyword>
<protein>
    <submittedName>
        <fullName evidence="3">Uncharacterized protein</fullName>
    </submittedName>
</protein>
<gene>
    <name evidence="3" type="ORF">LTR24_008346</name>
</gene>
<evidence type="ECO:0000256" key="2">
    <source>
        <dbReference type="SAM" id="Phobius"/>
    </source>
</evidence>
<sequence length="154" mass="15883">MFTVNGGSIQQNAALNDALTTTSTAASATTTTPLGSQQASSVGSSCAAAESCPSHVGAYAGLGAGLGIPLLLALIALSLLFLQLRKYKKQNQPISSHNENKQYMQHPPSMANNSYGSGYHSLTPPHNPPTHLQAELPSGANDQRTGLPASLGQK</sequence>
<feature type="transmembrane region" description="Helical" evidence="2">
    <location>
        <begin position="58"/>
        <end position="82"/>
    </location>
</feature>
<evidence type="ECO:0000313" key="4">
    <source>
        <dbReference type="Proteomes" id="UP001345013"/>
    </source>
</evidence>
<feature type="region of interest" description="Disordered" evidence="1">
    <location>
        <begin position="90"/>
        <end position="154"/>
    </location>
</feature>
<evidence type="ECO:0000256" key="1">
    <source>
        <dbReference type="SAM" id="MobiDB-lite"/>
    </source>
</evidence>
<dbReference type="Proteomes" id="UP001345013">
    <property type="component" value="Unassembled WGS sequence"/>
</dbReference>
<keyword evidence="2" id="KW-1133">Transmembrane helix</keyword>
<accession>A0ABR0K0A0</accession>
<evidence type="ECO:0000313" key="3">
    <source>
        <dbReference type="EMBL" id="KAK5081074.1"/>
    </source>
</evidence>
<keyword evidence="2" id="KW-0812">Transmembrane</keyword>
<organism evidence="3 4">
    <name type="scientific">Lithohypha guttulata</name>
    <dbReference type="NCBI Taxonomy" id="1690604"/>
    <lineage>
        <taxon>Eukaryota</taxon>
        <taxon>Fungi</taxon>
        <taxon>Dikarya</taxon>
        <taxon>Ascomycota</taxon>
        <taxon>Pezizomycotina</taxon>
        <taxon>Eurotiomycetes</taxon>
        <taxon>Chaetothyriomycetidae</taxon>
        <taxon>Chaetothyriales</taxon>
        <taxon>Trichomeriaceae</taxon>
        <taxon>Lithohypha</taxon>
    </lineage>
</organism>
<feature type="compositionally biased region" description="Polar residues" evidence="1">
    <location>
        <begin position="90"/>
        <end position="103"/>
    </location>
</feature>
<comment type="caution">
    <text evidence="3">The sequence shown here is derived from an EMBL/GenBank/DDBJ whole genome shotgun (WGS) entry which is preliminary data.</text>
</comment>
<proteinExistence type="predicted"/>